<sequence>MVSLLKEQENFLRNAILTVDHSKEVLQCFIDQHLKNNHQTFEDFLNQNQHDIYHLYYDAKCCQCGPGPLQKKKRILFASQMELLFDKNKQLSIHKITRHSDFCCCYAKKNVTTAVLDLTLARCLLMNCCIDMFWYGCLDFKGVTLEKFLNSNRHMLYHLWKNNTKCCKCQPDFIFPCNAPLIMESEWKKMFSSTLPPCENDRKRPVNGAISICSFSALPIITVQQIHSELQEIIIQYCCSTRKSVQKLTELRNVTYGHVKKASMSCTEFNTFMSEAEDAILDIATVCGKEDYYKQMLLDLRDKPLDTRMFCQYEKVLLQTISNYEDIMESLQNSNADMKENIERLCRLQTEGSKRQRLIGETSAELDHHRKDQTYTEIKAVTACLQMLDNSKVLILSGREGSGKSKNSLEILRRIKEKHPETDVIKLKRLTQFSDIIKEDAVTVVLFEDVFGRITKQFCENTDEPILDSLHSYIKLGNVKVIFVMCNTVKQECQSLLSSHDIFYNNIAYLDLNSEEFELSYKEKESILVNYCTKNEIDIIYKDDSFNHNDRNIDKIKVSSIDKPDVSCRMSADNKCLVINCSAIEEMISSDPYQGFPECCRLFTRNKNITKLGATYFRYPLKSLLKEIESMRMEGKANDVKGLKYVILLYILLNQAQSAGSLQTESHDRVLMSINENGIDVLAHQTLFKECYSRNIGLNVHDIMYLCEELTCRYLTRKENTIYFQHRTFQDSVLISYCKINPKAIIPLLSIDHMVDIVRPQNYMEQEEEIFIKIPTIYYPELAVKIISFFYSDQRYAVSYRDKLMESKIISANDEDLIYELIKCMLSISKAVDFLLEQRNLRFAHVPEAKISDRDFKVFLTDIETHLLGIACVCGKETHVKKNLRDLHLRPLSINMLSKYEKLLHKNMEAINKNVASEHIKTRKNVSYKLRKLENRIESLETSSIEIKLEVQGLRKVITGETSAEIDNHRKDQTYTEIKAVAACVQMLDNSKVLILSGREGSGKSRNSLEILRQMKDKHPEIDVIKLTRLSQFSGINEKDEMTIMLFEDVFGRISKQFCENTDVQILDCLHSYINLGTVKVIFVMRNNVKQECKSILSSHEIFCKHIAYLDLSSIEFGLSLKEKEQIFINYCTKNRIEIIYKKEPSYYDAMWITIDKIKVPIVEETDVSCRSADNTCIVFNSWSVENMIRSDPYQGFPEYCRLFTRNKNITRLGVTYFKYPLKSLLKEIENMRMEGKANDVKGLKYVILLYILLNLENDRVILPINEINIDVQAHQKLFNKCYNKNIELKFHDIIYLCEELTCRYLTRKENKIYFQHRALQDSVLISYCNINPKAIIPLLSIDHMVDIVRPQNYMEQEDEMVIKIPKSNYYELAKKIVSLMKSVLYSSYRNRFIESKIITDNDNDLIYELLGCINRIIDTSSQWYSLSRASYIRHYFPLYLLLRNIGKLNDKTLTVNHTKNQMLISINFRDKNISLRVDPDISLYYAFESKYIDIIKWLIKNSDHSLIGFNSLFAPGEAYVALKYVECVQFLLENVKHDKFDMTQLFMNVFCSSNKEEIHAIYWMVDNVDTSLIDYDQCIDTMLGRTDSEMFVDLILYIVKKESHECLNINNVLYNCCKYGLTDALLKVLQNVDPDLFEKGELINNMRPDTETDDEDCWNKIVELILPWMKNSDFIRFFKMAVCYCWYSVLELLIAHISDLSIDIVQLVEKIFKQWDDDEEEEDVECDYELMENVFRLLLKYHSDNIGVAELIMKKACQNGSNCVVEELLLEKFDNISYYLNITLDKCLSQQLDGISISNGRGYGKLLMLFIQRVNSQFIDLNSLMNDLCHIGHSSAVLWLLGNQQSHCFDIRNVMNKASYHGDLGLVKYLKQYYKAGDFDYKAAMIKACRNSQEETLDVCEWLWANINHDMFDMKAALNNASRHDNTLIVEWILTYVDKGLLDTANALFCACEHGSVHTVKLLLDKSGINTFNFQHAITLACKNENNGYTIITKLLYERADKSIVDMNVVLSVACKNYRSHIVQWMVETCDQNMIVTETRDGNKNLINSLDKHLLDISLAINCIVDMDPPKYKIENVEATKKKLLCIILKKSNLRTIDLNKLLTESCKKDWLEIFICIFGKVDNLFLNIREAINVACQCGALNIVKWSLQNIDVKLLAIENVMAESCAYGWLECLVLIQKRCCHYAFNFQHSMVEACTYGRLEIVEWLLQNVNYECFHLPLLLQEAARNGWMNIINWLVKTFQIRKSDLHVATHEAFANDHLQIVVWMVSVLGRECIEFSSVADKIYSNSGNEAFVTFIFEHFDPRVLDIATVFTNACKFGWKDTAYFILDNDLSSLCDFNLAFNKACDNGETEIVKLLLERVDHHILDVKKAMQSVAVKGWDEIALLLLDKVEHTRLDIENALIEACRHGEIDVVQAIFQKVENNMIDVKAALDKACENHMHEELVLWVLENIDQEQADLKTVKIQAIRHKWRKVQFALTKVDIENLNEVEQDTETDNIIFLE</sequence>
<feature type="coiled-coil region" evidence="1">
    <location>
        <begin position="923"/>
        <end position="950"/>
    </location>
</feature>
<dbReference type="InterPro" id="IPR049050">
    <property type="entry name" value="nSTAND3"/>
</dbReference>
<protein>
    <recommendedName>
        <fullName evidence="2">Novel STAND NTPase 3 domain-containing protein</fullName>
    </recommendedName>
</protein>
<keyword evidence="4" id="KW-1185">Reference proteome</keyword>
<dbReference type="Pfam" id="PF12796">
    <property type="entry name" value="Ank_2"/>
    <property type="match status" value="1"/>
</dbReference>
<dbReference type="PANTHER" id="PTHR46586">
    <property type="entry name" value="ANKYRIN REPEAT-CONTAINING PROTEIN"/>
    <property type="match status" value="1"/>
</dbReference>
<keyword evidence="1" id="KW-0175">Coiled coil</keyword>
<dbReference type="SUPFAM" id="SSF48403">
    <property type="entry name" value="Ankyrin repeat"/>
    <property type="match status" value="3"/>
</dbReference>
<gene>
    <name evidence="3" type="ORF">MGAL_10B073823</name>
</gene>
<feature type="domain" description="Novel STAND NTPase 3" evidence="2">
    <location>
        <begin position="975"/>
        <end position="1133"/>
    </location>
</feature>
<evidence type="ECO:0000313" key="4">
    <source>
        <dbReference type="Proteomes" id="UP000596742"/>
    </source>
</evidence>
<organism evidence="3 4">
    <name type="scientific">Mytilus galloprovincialis</name>
    <name type="common">Mediterranean mussel</name>
    <dbReference type="NCBI Taxonomy" id="29158"/>
    <lineage>
        <taxon>Eukaryota</taxon>
        <taxon>Metazoa</taxon>
        <taxon>Spiralia</taxon>
        <taxon>Lophotrochozoa</taxon>
        <taxon>Mollusca</taxon>
        <taxon>Bivalvia</taxon>
        <taxon>Autobranchia</taxon>
        <taxon>Pteriomorphia</taxon>
        <taxon>Mytilida</taxon>
        <taxon>Mytiloidea</taxon>
        <taxon>Mytilidae</taxon>
        <taxon>Mytilinae</taxon>
        <taxon>Mytilus</taxon>
    </lineage>
</organism>
<evidence type="ECO:0000259" key="2">
    <source>
        <dbReference type="Pfam" id="PF20720"/>
    </source>
</evidence>
<dbReference type="InterPro" id="IPR002110">
    <property type="entry name" value="Ankyrin_rpt"/>
</dbReference>
<feature type="domain" description="Novel STAND NTPase 3" evidence="2">
    <location>
        <begin position="375"/>
        <end position="533"/>
    </location>
</feature>
<feature type="coiled-coil region" evidence="1">
    <location>
        <begin position="321"/>
        <end position="348"/>
    </location>
</feature>
<proteinExistence type="predicted"/>
<dbReference type="Pfam" id="PF20720">
    <property type="entry name" value="nSTAND3"/>
    <property type="match status" value="2"/>
</dbReference>
<name>A0A8B6CFZ0_MYTGA</name>
<dbReference type="SMART" id="SM00248">
    <property type="entry name" value="ANK"/>
    <property type="match status" value="9"/>
</dbReference>
<dbReference type="Gene3D" id="1.25.40.20">
    <property type="entry name" value="Ankyrin repeat-containing domain"/>
    <property type="match status" value="3"/>
</dbReference>
<dbReference type="EMBL" id="UYJE01001603">
    <property type="protein sequence ID" value="VDI03444.1"/>
    <property type="molecule type" value="Genomic_DNA"/>
</dbReference>
<dbReference type="InterPro" id="IPR052050">
    <property type="entry name" value="SecEffector_AnkRepeat"/>
</dbReference>
<evidence type="ECO:0000256" key="1">
    <source>
        <dbReference type="SAM" id="Coils"/>
    </source>
</evidence>
<comment type="caution">
    <text evidence="3">The sequence shown here is derived from an EMBL/GenBank/DDBJ whole genome shotgun (WGS) entry which is preliminary data.</text>
</comment>
<dbReference type="InterPro" id="IPR036770">
    <property type="entry name" value="Ankyrin_rpt-contain_sf"/>
</dbReference>
<dbReference type="PANTHER" id="PTHR46586:SF3">
    <property type="entry name" value="ANKYRIN REPEAT-CONTAINING PROTEIN"/>
    <property type="match status" value="1"/>
</dbReference>
<evidence type="ECO:0000313" key="3">
    <source>
        <dbReference type="EMBL" id="VDI03444.1"/>
    </source>
</evidence>
<dbReference type="Proteomes" id="UP000596742">
    <property type="component" value="Unassembled WGS sequence"/>
</dbReference>
<dbReference type="OrthoDB" id="6149069at2759"/>
<reference evidence="3" key="1">
    <citation type="submission" date="2018-11" db="EMBL/GenBank/DDBJ databases">
        <authorList>
            <person name="Alioto T."/>
            <person name="Alioto T."/>
        </authorList>
    </citation>
    <scope>NUCLEOTIDE SEQUENCE</scope>
</reference>
<accession>A0A8B6CFZ0</accession>